<protein>
    <recommendedName>
        <fullName evidence="2">M23ase beta-sheet core domain-containing protein</fullName>
    </recommendedName>
</protein>
<feature type="region of interest" description="Disordered" evidence="1">
    <location>
        <begin position="1"/>
        <end position="29"/>
    </location>
</feature>
<dbReference type="InterPro" id="IPR011055">
    <property type="entry name" value="Dup_hybrid_motif"/>
</dbReference>
<keyword evidence="4" id="KW-1185">Reference proteome</keyword>
<feature type="domain" description="M23ase beta-sheet core" evidence="2">
    <location>
        <begin position="274"/>
        <end position="376"/>
    </location>
</feature>
<sequence length="412" mass="46672">MAEIHGRRRGQKQRHGRKQQFPRKPSVTNQPANEDLLIIRRLDRAKRNVRLFNKVALCVATLCVGTRIYNKVFARRHYAVLGEALQRSNGDNLIGRALGDSRPGPAFGHHRVPKDLMQAFGSYPNLLNVTARMRSAFHPVVKIPRRKKSKKEVGDGACVELESKRRSFWLWQKRNDIERPANENDLACDALGRKMYETYDYIVKDYTGKNEDDTKVLLEGGRTVPQLLKTREEALLYAKLPKRSRQFDVGRYDEDRRGMYTSSLFGRDNYLRTVHVGIDIGGPVGTAVYAFEDGIVHSAGYNPDVGDYGHVIVIEHILKNRHELSKVYALYGHLSAKSIQGKRPGQKIKRGQRIGSMGNTAENGGWTGTHLHFQLALNPPSTHDMPGVVSIADRSEALLEYTDPRYVLGELY</sequence>
<evidence type="ECO:0000313" key="4">
    <source>
        <dbReference type="Proteomes" id="UP001530315"/>
    </source>
</evidence>
<dbReference type="Proteomes" id="UP001530315">
    <property type="component" value="Unassembled WGS sequence"/>
</dbReference>
<comment type="caution">
    <text evidence="3">The sequence shown here is derived from an EMBL/GenBank/DDBJ whole genome shotgun (WGS) entry which is preliminary data.</text>
</comment>
<dbReference type="CDD" id="cd12797">
    <property type="entry name" value="M23_peptidase"/>
    <property type="match status" value="1"/>
</dbReference>
<dbReference type="EMBL" id="JALLAZ020000810">
    <property type="protein sequence ID" value="KAL3786830.1"/>
    <property type="molecule type" value="Genomic_DNA"/>
</dbReference>
<evidence type="ECO:0000259" key="2">
    <source>
        <dbReference type="Pfam" id="PF01551"/>
    </source>
</evidence>
<evidence type="ECO:0000256" key="1">
    <source>
        <dbReference type="SAM" id="MobiDB-lite"/>
    </source>
</evidence>
<dbReference type="Gene3D" id="2.70.70.10">
    <property type="entry name" value="Glucose Permease (Domain IIA)"/>
    <property type="match status" value="1"/>
</dbReference>
<proteinExistence type="predicted"/>
<dbReference type="PANTHER" id="PTHR21666:SF270">
    <property type="entry name" value="MUREIN HYDROLASE ACTIVATOR ENVC"/>
    <property type="match status" value="1"/>
</dbReference>
<dbReference type="AlphaFoldDB" id="A0ABD3PFB3"/>
<accession>A0ABD3PFB3</accession>
<reference evidence="3 4" key="1">
    <citation type="submission" date="2024-10" db="EMBL/GenBank/DDBJ databases">
        <title>Updated reference genomes for cyclostephanoid diatoms.</title>
        <authorList>
            <person name="Roberts W.R."/>
            <person name="Alverson A.J."/>
        </authorList>
    </citation>
    <scope>NUCLEOTIDE SEQUENCE [LARGE SCALE GENOMIC DNA]</scope>
    <source>
        <strain evidence="3 4">AJA276-08</strain>
    </source>
</reference>
<evidence type="ECO:0000313" key="3">
    <source>
        <dbReference type="EMBL" id="KAL3786830.1"/>
    </source>
</evidence>
<dbReference type="Pfam" id="PF01551">
    <property type="entry name" value="Peptidase_M23"/>
    <property type="match status" value="1"/>
</dbReference>
<organism evidence="3 4">
    <name type="scientific">Stephanodiscus triporus</name>
    <dbReference type="NCBI Taxonomy" id="2934178"/>
    <lineage>
        <taxon>Eukaryota</taxon>
        <taxon>Sar</taxon>
        <taxon>Stramenopiles</taxon>
        <taxon>Ochrophyta</taxon>
        <taxon>Bacillariophyta</taxon>
        <taxon>Coscinodiscophyceae</taxon>
        <taxon>Thalassiosirophycidae</taxon>
        <taxon>Stephanodiscales</taxon>
        <taxon>Stephanodiscaceae</taxon>
        <taxon>Stephanodiscus</taxon>
    </lineage>
</organism>
<feature type="compositionally biased region" description="Basic residues" evidence="1">
    <location>
        <begin position="1"/>
        <end position="21"/>
    </location>
</feature>
<dbReference type="SUPFAM" id="SSF51261">
    <property type="entry name" value="Duplicated hybrid motif"/>
    <property type="match status" value="1"/>
</dbReference>
<gene>
    <name evidence="3" type="ORF">ACHAW5_009235</name>
</gene>
<dbReference type="InterPro" id="IPR016047">
    <property type="entry name" value="M23ase_b-sheet_dom"/>
</dbReference>
<dbReference type="InterPro" id="IPR050570">
    <property type="entry name" value="Cell_wall_metabolism_enzyme"/>
</dbReference>
<name>A0ABD3PFB3_9STRA</name>
<dbReference type="PANTHER" id="PTHR21666">
    <property type="entry name" value="PEPTIDASE-RELATED"/>
    <property type="match status" value="1"/>
</dbReference>